<dbReference type="PANTHER" id="PTHR12197:SF251">
    <property type="entry name" value="EG:BACR7C10.4 PROTEIN"/>
    <property type="match status" value="1"/>
</dbReference>
<organism evidence="2 3">
    <name type="scientific">Polarella glacialis</name>
    <name type="common">Dinoflagellate</name>
    <dbReference type="NCBI Taxonomy" id="89957"/>
    <lineage>
        <taxon>Eukaryota</taxon>
        <taxon>Sar</taxon>
        <taxon>Alveolata</taxon>
        <taxon>Dinophyceae</taxon>
        <taxon>Suessiales</taxon>
        <taxon>Suessiaceae</taxon>
        <taxon>Polarella</taxon>
    </lineage>
</organism>
<dbReference type="Gene3D" id="1.25.40.10">
    <property type="entry name" value="Tetratricopeptide repeat domain"/>
    <property type="match status" value="1"/>
</dbReference>
<dbReference type="InterPro" id="IPR046341">
    <property type="entry name" value="SET_dom_sf"/>
</dbReference>
<proteinExistence type="predicted"/>
<dbReference type="InterPro" id="IPR011990">
    <property type="entry name" value="TPR-like_helical_dom_sf"/>
</dbReference>
<dbReference type="InterPro" id="IPR001214">
    <property type="entry name" value="SET_dom"/>
</dbReference>
<sequence length="320" mass="34565">MALVAISMSADRGRVLNATREVFRGETLLVEEPAFLTDNYDSRAYDDFVKLSPSAQQDILKTFYCPMNSNAAAHFQAEAADSSQAEVDLDHDVRFRTIMSFNCCRCTPALDDGSGANTQLAGRVGLFSVASKLAHSCVPNASWYTSDTLGTRVVRSLVIIGAGEEVFVSYLSGSDLLLPTETRRSLLQAQKEFLCQCQRCCAHEDEARVFPCTFSAKCPGTHCSLTGGGLGPCSLCHAPISNSDAAISLAQEAGLLASLDRIDHILDAGLPVNVSAAIQALEPIHPLHYLSRRIGRVQYELHTQLGRRAAALEALELRAS</sequence>
<name>A0A813IEL2_POLGL</name>
<dbReference type="Proteomes" id="UP000626109">
    <property type="component" value="Unassembled WGS sequence"/>
</dbReference>
<dbReference type="EMBL" id="CAJNNW010006643">
    <property type="protein sequence ID" value="CAE8648484.1"/>
    <property type="molecule type" value="Genomic_DNA"/>
</dbReference>
<dbReference type="GO" id="GO:0005634">
    <property type="term" value="C:nucleus"/>
    <property type="evidence" value="ECO:0007669"/>
    <property type="project" value="TreeGrafter"/>
</dbReference>
<dbReference type="AlphaFoldDB" id="A0A813IEL2"/>
<dbReference type="PANTHER" id="PTHR12197">
    <property type="entry name" value="HISTONE-LYSINE N-METHYLTRANSFERASE SMYD"/>
    <property type="match status" value="1"/>
</dbReference>
<dbReference type="CDD" id="cd20071">
    <property type="entry name" value="SET_SMYD"/>
    <property type="match status" value="1"/>
</dbReference>
<dbReference type="InterPro" id="IPR050869">
    <property type="entry name" value="H3K4_H4K5_MeTrfase"/>
</dbReference>
<evidence type="ECO:0000313" key="2">
    <source>
        <dbReference type="EMBL" id="CAE8648484.1"/>
    </source>
</evidence>
<evidence type="ECO:0000259" key="1">
    <source>
        <dbReference type="PROSITE" id="PS50280"/>
    </source>
</evidence>
<protein>
    <recommendedName>
        <fullName evidence="1">SET domain-containing protein</fullName>
    </recommendedName>
</protein>
<accession>A0A813IEL2</accession>
<gene>
    <name evidence="2" type="ORF">PGLA2088_LOCUS6603</name>
</gene>
<reference evidence="2" key="1">
    <citation type="submission" date="2021-02" db="EMBL/GenBank/DDBJ databases">
        <authorList>
            <person name="Dougan E. K."/>
            <person name="Rhodes N."/>
            <person name="Thang M."/>
            <person name="Chan C."/>
        </authorList>
    </citation>
    <scope>NUCLEOTIDE SEQUENCE</scope>
</reference>
<feature type="non-terminal residue" evidence="2">
    <location>
        <position position="320"/>
    </location>
</feature>
<feature type="domain" description="SET" evidence="1">
    <location>
        <begin position="2"/>
        <end position="171"/>
    </location>
</feature>
<dbReference type="PROSITE" id="PS50280">
    <property type="entry name" value="SET"/>
    <property type="match status" value="1"/>
</dbReference>
<dbReference type="Pfam" id="PF00856">
    <property type="entry name" value="SET"/>
    <property type="match status" value="1"/>
</dbReference>
<dbReference type="Gene3D" id="2.170.270.10">
    <property type="entry name" value="SET domain"/>
    <property type="match status" value="1"/>
</dbReference>
<evidence type="ECO:0000313" key="3">
    <source>
        <dbReference type="Proteomes" id="UP000626109"/>
    </source>
</evidence>
<comment type="caution">
    <text evidence="2">The sequence shown here is derived from an EMBL/GenBank/DDBJ whole genome shotgun (WGS) entry which is preliminary data.</text>
</comment>
<dbReference type="SUPFAM" id="SSF82199">
    <property type="entry name" value="SET domain"/>
    <property type="match status" value="1"/>
</dbReference>